<evidence type="ECO:0000256" key="2">
    <source>
        <dbReference type="SAM" id="Phobius"/>
    </source>
</evidence>
<name>A0A1B7NAI9_9AGAM</name>
<sequence length="194" mass="21952">MNMHVEVAVSSYSSHRQKQLSRRRLAFTIILILFAVLLVRQLLSKANLHHKHPRARSNHAVIEGRWKVMRASLGLPPLPDTINPSAAIPPPPSSPPLRTGKLPTRFDLRRKRAEEDFRSQSMLHLAADATSAPRVPLEVLAASFRRIAAAEKEMAEIRVKRDRVRQKGRAQRGIEDWQADPRNAKNVYATVTND</sequence>
<keyword evidence="2" id="KW-0812">Transmembrane</keyword>
<dbReference type="OrthoDB" id="3045172at2759"/>
<feature type="non-terminal residue" evidence="3">
    <location>
        <position position="1"/>
    </location>
</feature>
<reference evidence="3 4" key="1">
    <citation type="submission" date="2016-06" db="EMBL/GenBank/DDBJ databases">
        <title>Comparative genomics of the ectomycorrhizal sister species Rhizopogon vinicolor and Rhizopogon vesiculosus (Basidiomycota: Boletales) reveals a divergence of the mating type B locus.</title>
        <authorList>
            <consortium name="DOE Joint Genome Institute"/>
            <person name="Mujic A.B."/>
            <person name="Kuo A."/>
            <person name="Tritt A."/>
            <person name="Lipzen A."/>
            <person name="Chen C."/>
            <person name="Johnson J."/>
            <person name="Sharma A."/>
            <person name="Barry K."/>
            <person name="Grigoriev I.V."/>
            <person name="Spatafora J.W."/>
        </authorList>
    </citation>
    <scope>NUCLEOTIDE SEQUENCE [LARGE SCALE GENOMIC DNA]</scope>
    <source>
        <strain evidence="3 4">AM-OR11-026</strain>
    </source>
</reference>
<feature type="transmembrane region" description="Helical" evidence="2">
    <location>
        <begin position="25"/>
        <end position="43"/>
    </location>
</feature>
<proteinExistence type="predicted"/>
<keyword evidence="4" id="KW-1185">Reference proteome</keyword>
<accession>A0A1B7NAI9</accession>
<keyword evidence="2" id="KW-1133">Transmembrane helix</keyword>
<dbReference type="InParanoid" id="A0A1B7NAI9"/>
<evidence type="ECO:0000313" key="3">
    <source>
        <dbReference type="EMBL" id="OAX41890.1"/>
    </source>
</evidence>
<feature type="region of interest" description="Disordered" evidence="1">
    <location>
        <begin position="80"/>
        <end position="102"/>
    </location>
</feature>
<protein>
    <submittedName>
        <fullName evidence="3">Uncharacterized protein</fullName>
    </submittedName>
</protein>
<evidence type="ECO:0000313" key="4">
    <source>
        <dbReference type="Proteomes" id="UP000092154"/>
    </source>
</evidence>
<evidence type="ECO:0000256" key="1">
    <source>
        <dbReference type="SAM" id="MobiDB-lite"/>
    </source>
</evidence>
<dbReference type="AlphaFoldDB" id="A0A1B7NAI9"/>
<organism evidence="3 4">
    <name type="scientific">Rhizopogon vinicolor AM-OR11-026</name>
    <dbReference type="NCBI Taxonomy" id="1314800"/>
    <lineage>
        <taxon>Eukaryota</taxon>
        <taxon>Fungi</taxon>
        <taxon>Dikarya</taxon>
        <taxon>Basidiomycota</taxon>
        <taxon>Agaricomycotina</taxon>
        <taxon>Agaricomycetes</taxon>
        <taxon>Agaricomycetidae</taxon>
        <taxon>Boletales</taxon>
        <taxon>Suillineae</taxon>
        <taxon>Rhizopogonaceae</taxon>
        <taxon>Rhizopogon</taxon>
    </lineage>
</organism>
<dbReference type="EMBL" id="KV448169">
    <property type="protein sequence ID" value="OAX41890.1"/>
    <property type="molecule type" value="Genomic_DNA"/>
</dbReference>
<keyword evidence="2" id="KW-0472">Membrane</keyword>
<gene>
    <name evidence="3" type="ORF">K503DRAFT_863527</name>
</gene>
<dbReference type="Proteomes" id="UP000092154">
    <property type="component" value="Unassembled WGS sequence"/>
</dbReference>